<sequence>MKITFKRFRHQNSDDVWEDTSEKRSLVHTILDLLLSPTYRLPRTVTTVQIYEDRNCFSVCPRCKKVIEYEYQSYCGSCGQYLDWSKLDGAEEEFIGWDGVEES</sequence>
<protein>
    <submittedName>
        <fullName evidence="1">Alpha-aminoadipate carrier protein</fullName>
    </submittedName>
</protein>
<name>A0A8S5PDQ1_9CAUD</name>
<accession>A0A8S5PDQ1</accession>
<proteinExistence type="predicted"/>
<dbReference type="EMBL" id="BK015403">
    <property type="protein sequence ID" value="DAE05098.1"/>
    <property type="molecule type" value="Genomic_DNA"/>
</dbReference>
<evidence type="ECO:0000313" key="1">
    <source>
        <dbReference type="EMBL" id="DAE05098.1"/>
    </source>
</evidence>
<reference evidence="1" key="1">
    <citation type="journal article" date="2021" name="Proc. Natl. Acad. Sci. U.S.A.">
        <title>A Catalog of Tens of Thousands of Viruses from Human Metagenomes Reveals Hidden Associations with Chronic Diseases.</title>
        <authorList>
            <person name="Tisza M.J."/>
            <person name="Buck C.B."/>
        </authorList>
    </citation>
    <scope>NUCLEOTIDE SEQUENCE</scope>
    <source>
        <strain evidence="1">CtvNP11</strain>
    </source>
</reference>
<organism evidence="1">
    <name type="scientific">Siphoviridae sp. ctvNP11</name>
    <dbReference type="NCBI Taxonomy" id="2825721"/>
    <lineage>
        <taxon>Viruses</taxon>
        <taxon>Duplodnaviria</taxon>
        <taxon>Heunggongvirae</taxon>
        <taxon>Uroviricota</taxon>
        <taxon>Caudoviricetes</taxon>
    </lineage>
</organism>